<gene>
    <name evidence="2" type="ORF">COY72_01340</name>
</gene>
<organism evidence="2 3">
    <name type="scientific">Candidatus Nealsonbacteria bacterium CG_4_10_14_0_8_um_filter_35_10</name>
    <dbReference type="NCBI Taxonomy" id="1974683"/>
    <lineage>
        <taxon>Bacteria</taxon>
        <taxon>Candidatus Nealsoniibacteriota</taxon>
    </lineage>
</organism>
<dbReference type="InterPro" id="IPR007160">
    <property type="entry name" value="DUF362"/>
</dbReference>
<dbReference type="EMBL" id="PFLX01000035">
    <property type="protein sequence ID" value="PIY90843.1"/>
    <property type="molecule type" value="Genomic_DNA"/>
</dbReference>
<sequence length="372" mass="42523">MFYQCPKCKKTWQYPLQKCPECFLKLERFESKNLKVIGISRVLIPSPMHPKVPYFVLLLEDENGNKFVQKFTPYRTGGSDAGAMKEYKIGDRFEIKASQNKNSVAIWRAKYDLYEAISRVISLLGGLKIDQNKKILILPTLVSVCHPHERENTHPEVLRELIKILIEKGAKAENIKVAGQSHSETPIEAMAKKSQILSVCSENKVEFLDLGKGIFKRIEKEGLVFEISEEIFKNDLIINLPILKLDSKLGVKGAMENLIRFWKKENFLGQKYLYGEEELILKLKEVFSSFAKASEDKPKILNLADGTIIQRSNRQAVILDLILASFNPLNLDRVFAEISMIPLPEYLKSVKISEIPISGREIGEVQWQLEKI</sequence>
<proteinExistence type="predicted"/>
<evidence type="ECO:0000259" key="1">
    <source>
        <dbReference type="Pfam" id="PF04015"/>
    </source>
</evidence>
<dbReference type="Proteomes" id="UP000230055">
    <property type="component" value="Unassembled WGS sequence"/>
</dbReference>
<dbReference type="AlphaFoldDB" id="A0A2M7R8I0"/>
<accession>A0A2M7R8I0</accession>
<protein>
    <recommendedName>
        <fullName evidence="1">DUF362 domain-containing protein</fullName>
    </recommendedName>
</protein>
<reference evidence="3" key="1">
    <citation type="submission" date="2017-09" db="EMBL/GenBank/DDBJ databases">
        <title>Depth-based differentiation of microbial function through sediment-hosted aquifers and enrichment of novel symbionts in the deep terrestrial subsurface.</title>
        <authorList>
            <person name="Probst A.J."/>
            <person name="Ladd B."/>
            <person name="Jarett J.K."/>
            <person name="Geller-Mcgrath D.E."/>
            <person name="Sieber C.M.K."/>
            <person name="Emerson J.B."/>
            <person name="Anantharaman K."/>
            <person name="Thomas B.C."/>
            <person name="Malmstrom R."/>
            <person name="Stieglmeier M."/>
            <person name="Klingl A."/>
            <person name="Woyke T."/>
            <person name="Ryan C.M."/>
            <person name="Banfield J.F."/>
        </authorList>
    </citation>
    <scope>NUCLEOTIDE SEQUENCE [LARGE SCALE GENOMIC DNA]</scope>
</reference>
<feature type="domain" description="DUF362" evidence="1">
    <location>
        <begin position="147"/>
        <end position="336"/>
    </location>
</feature>
<comment type="caution">
    <text evidence="2">The sequence shown here is derived from an EMBL/GenBank/DDBJ whole genome shotgun (WGS) entry which is preliminary data.</text>
</comment>
<dbReference type="Pfam" id="PF04015">
    <property type="entry name" value="DUF362"/>
    <property type="match status" value="1"/>
</dbReference>
<evidence type="ECO:0000313" key="3">
    <source>
        <dbReference type="Proteomes" id="UP000230055"/>
    </source>
</evidence>
<evidence type="ECO:0000313" key="2">
    <source>
        <dbReference type="EMBL" id="PIY90843.1"/>
    </source>
</evidence>
<name>A0A2M7R8I0_9BACT</name>